<keyword evidence="2" id="KW-1185">Reference proteome</keyword>
<dbReference type="EMBL" id="CP001142">
    <property type="protein sequence ID" value="ACI65744.1"/>
    <property type="molecule type" value="Genomic_DNA"/>
</dbReference>
<evidence type="ECO:0000313" key="2">
    <source>
        <dbReference type="Proteomes" id="UP000000759"/>
    </source>
</evidence>
<reference evidence="2" key="2">
    <citation type="submission" date="2008-08" db="EMBL/GenBank/DDBJ databases">
        <authorList>
            <consortium name="Diatom Consortium"/>
            <person name="Grigoriev I."/>
            <person name="Grimwood J."/>
            <person name="Kuo A."/>
            <person name="Otillar R.P."/>
            <person name="Salamov A."/>
            <person name="Detter J.C."/>
            <person name="Lindquist E."/>
            <person name="Shapiro H."/>
            <person name="Lucas S."/>
            <person name="Glavina del Rio T."/>
            <person name="Pitluck S."/>
            <person name="Rokhsar D."/>
            <person name="Bowler C."/>
        </authorList>
    </citation>
    <scope>GENOME REANNOTATION</scope>
    <source>
        <strain evidence="2">CCAP 1055/1</strain>
    </source>
</reference>
<organism evidence="1 2">
    <name type="scientific">Phaeodactylum tricornutum (strain CCAP 1055/1)</name>
    <dbReference type="NCBI Taxonomy" id="556484"/>
    <lineage>
        <taxon>Eukaryota</taxon>
        <taxon>Sar</taxon>
        <taxon>Stramenopiles</taxon>
        <taxon>Ochrophyta</taxon>
        <taxon>Bacillariophyta</taxon>
        <taxon>Bacillariophyceae</taxon>
        <taxon>Bacillariophycidae</taxon>
        <taxon>Naviculales</taxon>
        <taxon>Phaeodactylaceae</taxon>
        <taxon>Phaeodactylum</taxon>
    </lineage>
</organism>
<name>B5Y4D6_PHATC</name>
<dbReference type="OMA" id="SSWHWIN"/>
<accession>B5Y4D6</accession>
<dbReference type="KEGG" id="pti:PHATR_33111"/>
<dbReference type="HOGENOM" id="CLU_055216_0_0_1"/>
<dbReference type="RefSeq" id="XP_002186274.1">
    <property type="nucleotide sequence ID" value="XM_002186238.1"/>
</dbReference>
<dbReference type="eggNOG" id="ENOG502S980">
    <property type="taxonomic scope" value="Eukaryota"/>
</dbReference>
<reference evidence="1 2" key="1">
    <citation type="journal article" date="2008" name="Nature">
        <title>The Phaeodactylum genome reveals the evolutionary history of diatom genomes.</title>
        <authorList>
            <person name="Bowler C."/>
            <person name="Allen A.E."/>
            <person name="Badger J.H."/>
            <person name="Grimwood J."/>
            <person name="Jabbari K."/>
            <person name="Kuo A."/>
            <person name="Maheswari U."/>
            <person name="Martens C."/>
            <person name="Maumus F."/>
            <person name="Otillar R.P."/>
            <person name="Rayko E."/>
            <person name="Salamov A."/>
            <person name="Vandepoele K."/>
            <person name="Beszteri B."/>
            <person name="Gruber A."/>
            <person name="Heijde M."/>
            <person name="Katinka M."/>
            <person name="Mock T."/>
            <person name="Valentin K."/>
            <person name="Verret F."/>
            <person name="Berges J.A."/>
            <person name="Brownlee C."/>
            <person name="Cadoret J.P."/>
            <person name="Chiovitti A."/>
            <person name="Choi C.J."/>
            <person name="Coesel S."/>
            <person name="De Martino A."/>
            <person name="Detter J.C."/>
            <person name="Durkin C."/>
            <person name="Falciatore A."/>
            <person name="Fournet J."/>
            <person name="Haruta M."/>
            <person name="Huysman M.J."/>
            <person name="Jenkins B.D."/>
            <person name="Jiroutova K."/>
            <person name="Jorgensen R.E."/>
            <person name="Joubert Y."/>
            <person name="Kaplan A."/>
            <person name="Kroger N."/>
            <person name="Kroth P.G."/>
            <person name="La Roche J."/>
            <person name="Lindquist E."/>
            <person name="Lommer M."/>
            <person name="Martin-Jezequel V."/>
            <person name="Lopez P.J."/>
            <person name="Lucas S."/>
            <person name="Mangogna M."/>
            <person name="McGinnis K."/>
            <person name="Medlin L.K."/>
            <person name="Montsant A."/>
            <person name="Oudot-Le Secq M.P."/>
            <person name="Napoli C."/>
            <person name="Obornik M."/>
            <person name="Parker M.S."/>
            <person name="Petit J.L."/>
            <person name="Porcel B.M."/>
            <person name="Poulsen N."/>
            <person name="Robison M."/>
            <person name="Rychlewski L."/>
            <person name="Rynearson T.A."/>
            <person name="Schmutz J."/>
            <person name="Shapiro H."/>
            <person name="Siaut M."/>
            <person name="Stanley M."/>
            <person name="Sussman M.R."/>
            <person name="Taylor A.R."/>
            <person name="Vardi A."/>
            <person name="von Dassow P."/>
            <person name="Vyverman W."/>
            <person name="Willis A."/>
            <person name="Wyrwicz L.S."/>
            <person name="Rokhsar D.S."/>
            <person name="Weissenbach J."/>
            <person name="Armbrust E.V."/>
            <person name="Green B.R."/>
            <person name="Van de Peer Y."/>
            <person name="Grigoriev I.V."/>
        </authorList>
    </citation>
    <scope>NUCLEOTIDE SEQUENCE [LARGE SCALE GENOMIC DNA]</scope>
    <source>
        <strain evidence="1 2">CCAP 1055/1</strain>
    </source>
</reference>
<evidence type="ECO:0000313" key="1">
    <source>
        <dbReference type="EMBL" id="ACI65744.1"/>
    </source>
</evidence>
<proteinExistence type="predicted"/>
<dbReference type="GeneID" id="7203946"/>
<dbReference type="AlphaFoldDB" id="B5Y4D6"/>
<protein>
    <submittedName>
        <fullName evidence="1">Uncharacterized protein</fullName>
    </submittedName>
</protein>
<sequence>MTRFGRRKSFGIASSLTSSAWSFKTATFLLMCLAVCVATLLAFSQERLWISLLHNPSESFDPIVWPHRPAYVPTSKPSDKAYRPASAETYILQHSQRLGYDTSHGQSAAGCTIWNDPSESTIYKSLHAWKKEVRDYAARVQNFTSAVPDVRQIVEDDPTVCDTLQLHPDGWSGLFPSGQLSETTRMGMVEPLFAPMRHPGICEDPTNKDQPRMLSLDYMVHDFAAICRTLTRTSRTVLIDMGASLDFHGHHASPAVYLTNMYHRFGMPFDHIYSYEVKPTVPDKVFRLVPNALQAAYHWINVPVDPDPDSPRNPFRMLLENFEPNDFVVVKLDIDTPSVEWPLVQQLLHDETLQTLVDQFYFEHHVHLLELNRSWKRRGMGGSVQDSLQLFHALRSHGVAAHFWV</sequence>
<dbReference type="OrthoDB" id="411029at2759"/>
<dbReference type="InParanoid" id="B5Y4D6"/>
<dbReference type="PaxDb" id="2850-Phatr33111"/>
<dbReference type="Proteomes" id="UP000000759">
    <property type="component" value="Chromosome 3"/>
</dbReference>
<gene>
    <name evidence="1" type="ORF">PHATR_33111</name>
</gene>